<dbReference type="GO" id="GO:0005829">
    <property type="term" value="C:cytosol"/>
    <property type="evidence" value="ECO:0007669"/>
    <property type="project" value="TreeGrafter"/>
</dbReference>
<evidence type="ECO:0000256" key="5">
    <source>
        <dbReference type="ARBA" id="ARBA00022691"/>
    </source>
</evidence>
<dbReference type="InterPro" id="IPR029063">
    <property type="entry name" value="SAM-dependent_MTases_sf"/>
</dbReference>
<dbReference type="Proteomes" id="UP000219465">
    <property type="component" value="Unassembled WGS sequence"/>
</dbReference>
<evidence type="ECO:0000256" key="2">
    <source>
        <dbReference type="ARBA" id="ARBA00022552"/>
    </source>
</evidence>
<sequence>MTEANSNFAESEFVSRETWDKLRLYSDLVRKWQASINLISPKTLPELWERHVLDSLQLFRLKPEPLTWVDMGSGAGFPGLVTAICLREREAGWVHLVESNNKKAAFLRQVILETGARASVHPTRIEAAAEKLEGLEAVSARALASLTELLEYSSLFLEKNPDLQIWFHKGLDYREEVRSARDHWVFDLVEHQSLAQDGSAILEVSNLSKRN</sequence>
<feature type="binding site" evidence="6">
    <location>
        <begin position="125"/>
        <end position="126"/>
    </location>
    <ligand>
        <name>S-adenosyl-L-methionine</name>
        <dbReference type="ChEBI" id="CHEBI:59789"/>
    </ligand>
</feature>
<protein>
    <recommendedName>
        <fullName evidence="6">Ribosomal RNA small subunit methyltransferase G</fullName>
        <ecNumber evidence="6">2.1.1.170</ecNumber>
    </recommendedName>
    <alternativeName>
        <fullName evidence="6">16S rRNA 7-methylguanosine methyltransferase</fullName>
        <shortName evidence="6">16S rRNA m7G methyltransferase</shortName>
    </alternativeName>
</protein>
<dbReference type="OrthoDB" id="9808773at2"/>
<comment type="similarity">
    <text evidence="6">Belongs to the methyltransferase superfamily. RNA methyltransferase RsmG family.</text>
</comment>
<feature type="binding site" evidence="6">
    <location>
        <position position="141"/>
    </location>
    <ligand>
        <name>S-adenosyl-L-methionine</name>
        <dbReference type="ChEBI" id="CHEBI:59789"/>
    </ligand>
</feature>
<proteinExistence type="inferred from homology"/>
<comment type="caution">
    <text evidence="6">Lacks conserved residue(s) required for the propagation of feature annotation.</text>
</comment>
<dbReference type="Pfam" id="PF02527">
    <property type="entry name" value="GidB"/>
    <property type="match status" value="1"/>
</dbReference>
<comment type="function">
    <text evidence="6">Specifically methylates the N7 position of guanine in position 527 of 16S rRNA.</text>
</comment>
<dbReference type="AlphaFoldDB" id="A0A286IA63"/>
<feature type="binding site" evidence="6">
    <location>
        <position position="72"/>
    </location>
    <ligand>
        <name>S-adenosyl-L-methionine</name>
        <dbReference type="ChEBI" id="CHEBI:59789"/>
    </ligand>
</feature>
<comment type="subcellular location">
    <subcellularLocation>
        <location evidence="6">Cytoplasm</location>
    </subcellularLocation>
</comment>
<dbReference type="EMBL" id="OCPC01000002">
    <property type="protein sequence ID" value="SOE16951.1"/>
    <property type="molecule type" value="Genomic_DNA"/>
</dbReference>
<gene>
    <name evidence="6" type="primary">rsmG</name>
    <name evidence="7" type="ORF">SAMN05877838_1837</name>
</gene>
<dbReference type="PIRSF" id="PIRSF003078">
    <property type="entry name" value="GidB"/>
    <property type="match status" value="1"/>
</dbReference>
<keyword evidence="8" id="KW-1185">Reference proteome</keyword>
<dbReference type="SUPFAM" id="SSF53335">
    <property type="entry name" value="S-adenosyl-L-methionine-dependent methyltransferases"/>
    <property type="match status" value="1"/>
</dbReference>
<keyword evidence="4 6" id="KW-0808">Transferase</keyword>
<dbReference type="PANTHER" id="PTHR31760:SF0">
    <property type="entry name" value="S-ADENOSYL-L-METHIONINE-DEPENDENT METHYLTRANSFERASES SUPERFAMILY PROTEIN"/>
    <property type="match status" value="1"/>
</dbReference>
<keyword evidence="3 6" id="KW-0489">Methyltransferase</keyword>
<evidence type="ECO:0000256" key="6">
    <source>
        <dbReference type="HAMAP-Rule" id="MF_00074"/>
    </source>
</evidence>
<dbReference type="Gene3D" id="3.40.50.150">
    <property type="entry name" value="Vaccinia Virus protein VP39"/>
    <property type="match status" value="1"/>
</dbReference>
<organism evidence="7 8">
    <name type="scientific">Hoeflea halophila</name>
    <dbReference type="NCBI Taxonomy" id="714899"/>
    <lineage>
        <taxon>Bacteria</taxon>
        <taxon>Pseudomonadati</taxon>
        <taxon>Pseudomonadota</taxon>
        <taxon>Alphaproteobacteria</taxon>
        <taxon>Hyphomicrobiales</taxon>
        <taxon>Rhizobiaceae</taxon>
        <taxon>Hoeflea</taxon>
    </lineage>
</organism>
<accession>A0A286IA63</accession>
<evidence type="ECO:0000256" key="1">
    <source>
        <dbReference type="ARBA" id="ARBA00022490"/>
    </source>
</evidence>
<evidence type="ECO:0000313" key="8">
    <source>
        <dbReference type="Proteomes" id="UP000219465"/>
    </source>
</evidence>
<keyword evidence="5 6" id="KW-0949">S-adenosyl-L-methionine</keyword>
<name>A0A286IA63_9HYPH</name>
<dbReference type="PANTHER" id="PTHR31760">
    <property type="entry name" value="S-ADENOSYL-L-METHIONINE-DEPENDENT METHYLTRANSFERASES SUPERFAMILY PROTEIN"/>
    <property type="match status" value="1"/>
</dbReference>
<evidence type="ECO:0000256" key="3">
    <source>
        <dbReference type="ARBA" id="ARBA00022603"/>
    </source>
</evidence>
<comment type="catalytic activity">
    <reaction evidence="6">
        <text>guanosine(527) in 16S rRNA + S-adenosyl-L-methionine = N(7)-methylguanosine(527) in 16S rRNA + S-adenosyl-L-homocysteine</text>
        <dbReference type="Rhea" id="RHEA:42732"/>
        <dbReference type="Rhea" id="RHEA-COMP:10209"/>
        <dbReference type="Rhea" id="RHEA-COMP:10210"/>
        <dbReference type="ChEBI" id="CHEBI:57856"/>
        <dbReference type="ChEBI" id="CHEBI:59789"/>
        <dbReference type="ChEBI" id="CHEBI:74269"/>
        <dbReference type="ChEBI" id="CHEBI:74480"/>
        <dbReference type="EC" id="2.1.1.170"/>
    </reaction>
</comment>
<evidence type="ECO:0000313" key="7">
    <source>
        <dbReference type="EMBL" id="SOE16951.1"/>
    </source>
</evidence>
<dbReference type="RefSeq" id="WP_097107118.1">
    <property type="nucleotide sequence ID" value="NZ_OCPC01000002.1"/>
</dbReference>
<dbReference type="NCBIfam" id="TIGR00138">
    <property type="entry name" value="rsmG_gidB"/>
    <property type="match status" value="1"/>
</dbReference>
<dbReference type="HAMAP" id="MF_00074">
    <property type="entry name" value="16SrRNA_methyltr_G"/>
    <property type="match status" value="1"/>
</dbReference>
<dbReference type="GO" id="GO:0070043">
    <property type="term" value="F:rRNA (guanine-N7-)-methyltransferase activity"/>
    <property type="evidence" value="ECO:0007669"/>
    <property type="project" value="UniProtKB-UniRule"/>
</dbReference>
<dbReference type="InterPro" id="IPR003682">
    <property type="entry name" value="rRNA_ssu_MeTfrase_G"/>
</dbReference>
<keyword evidence="1 6" id="KW-0963">Cytoplasm</keyword>
<dbReference type="EC" id="2.1.1.170" evidence="6"/>
<evidence type="ECO:0000256" key="4">
    <source>
        <dbReference type="ARBA" id="ARBA00022679"/>
    </source>
</evidence>
<reference evidence="8" key="1">
    <citation type="submission" date="2017-08" db="EMBL/GenBank/DDBJ databases">
        <authorList>
            <person name="Varghese N."/>
            <person name="Submissions S."/>
        </authorList>
    </citation>
    <scope>NUCLEOTIDE SEQUENCE [LARGE SCALE GENOMIC DNA]</scope>
    <source>
        <strain evidence="8">KCTC 23107</strain>
    </source>
</reference>
<feature type="binding site" evidence="6">
    <location>
        <position position="77"/>
    </location>
    <ligand>
        <name>S-adenosyl-L-methionine</name>
        <dbReference type="ChEBI" id="CHEBI:59789"/>
    </ligand>
</feature>
<keyword evidence="2 6" id="KW-0698">rRNA processing</keyword>